<accession>A0A0E9NBG1</accession>
<evidence type="ECO:0000313" key="2">
    <source>
        <dbReference type="Proteomes" id="UP000033140"/>
    </source>
</evidence>
<reference evidence="1 2" key="1">
    <citation type="journal article" date="2011" name="J. Gen. Appl. Microbiol.">
        <title>Draft genome sequencing of the enigmatic yeast Saitoella complicata.</title>
        <authorList>
            <person name="Nishida H."/>
            <person name="Hamamoto M."/>
            <person name="Sugiyama J."/>
        </authorList>
    </citation>
    <scope>NUCLEOTIDE SEQUENCE [LARGE SCALE GENOMIC DNA]</scope>
    <source>
        <strain evidence="1 2">NRRL Y-17804</strain>
    </source>
</reference>
<sequence>MLEEVASYLDHVTTLRLTLSSRSLYTCRNILIKSILYRPKQFYLPATSLELDNRCKREEEVRRMDWLVYWKACVASLSMRMRKYLWYVGKKIRCVLYLSKGNVMVTRGSAEQVGNA</sequence>
<protein>
    <recommendedName>
        <fullName evidence="3">F-box domain-containing protein</fullName>
    </recommendedName>
</protein>
<proteinExistence type="predicted"/>
<evidence type="ECO:0008006" key="3">
    <source>
        <dbReference type="Google" id="ProtNLM"/>
    </source>
</evidence>
<keyword evidence="2" id="KW-1185">Reference proteome</keyword>
<reference evidence="1 2" key="2">
    <citation type="journal article" date="2014" name="J. Gen. Appl. Microbiol.">
        <title>The early diverging ascomycetous budding yeast Saitoella complicata has three histone deacetylases belonging to the Clr6, Hos2, and Rpd3 lineages.</title>
        <authorList>
            <person name="Nishida H."/>
            <person name="Matsumoto T."/>
            <person name="Kondo S."/>
            <person name="Hamamoto M."/>
            <person name="Yoshikawa H."/>
        </authorList>
    </citation>
    <scope>NUCLEOTIDE SEQUENCE [LARGE SCALE GENOMIC DNA]</scope>
    <source>
        <strain evidence="1 2">NRRL Y-17804</strain>
    </source>
</reference>
<dbReference type="AlphaFoldDB" id="A0A0E9NBG1"/>
<organism evidence="1 2">
    <name type="scientific">Saitoella complicata (strain BCRC 22490 / CBS 7301 / JCM 7358 / NBRC 10748 / NRRL Y-17804)</name>
    <dbReference type="NCBI Taxonomy" id="698492"/>
    <lineage>
        <taxon>Eukaryota</taxon>
        <taxon>Fungi</taxon>
        <taxon>Dikarya</taxon>
        <taxon>Ascomycota</taxon>
        <taxon>Taphrinomycotina</taxon>
        <taxon>Taphrinomycotina incertae sedis</taxon>
        <taxon>Saitoella</taxon>
    </lineage>
</organism>
<evidence type="ECO:0000313" key="1">
    <source>
        <dbReference type="EMBL" id="GAO47143.1"/>
    </source>
</evidence>
<reference evidence="1 2" key="3">
    <citation type="journal article" date="2015" name="Genome Announc.">
        <title>Draft Genome Sequence of the Archiascomycetous Yeast Saitoella complicata.</title>
        <authorList>
            <person name="Yamauchi K."/>
            <person name="Kondo S."/>
            <person name="Hamamoto M."/>
            <person name="Takahashi Y."/>
            <person name="Ogura Y."/>
            <person name="Hayashi T."/>
            <person name="Nishida H."/>
        </authorList>
    </citation>
    <scope>NUCLEOTIDE SEQUENCE [LARGE SCALE GENOMIC DNA]</scope>
    <source>
        <strain evidence="1 2">NRRL Y-17804</strain>
    </source>
</reference>
<dbReference type="EMBL" id="BACD03000007">
    <property type="protein sequence ID" value="GAO47143.1"/>
    <property type="molecule type" value="Genomic_DNA"/>
</dbReference>
<gene>
    <name evidence="1" type="ORF">G7K_1354-t1</name>
</gene>
<name>A0A0E9NBG1_SAICN</name>
<comment type="caution">
    <text evidence="1">The sequence shown here is derived from an EMBL/GenBank/DDBJ whole genome shotgun (WGS) entry which is preliminary data.</text>
</comment>
<dbReference type="Proteomes" id="UP000033140">
    <property type="component" value="Unassembled WGS sequence"/>
</dbReference>